<protein>
    <submittedName>
        <fullName evidence="2">Uncharacterized protein</fullName>
    </submittedName>
</protein>
<dbReference type="PANTHER" id="PTHR31630">
    <property type="entry name" value="PHYTANOYL-COA DIOXYGENASE-RELATED-RELATED"/>
    <property type="match status" value="1"/>
</dbReference>
<feature type="region of interest" description="Disordered" evidence="1">
    <location>
        <begin position="303"/>
        <end position="331"/>
    </location>
</feature>
<dbReference type="Pfam" id="PF05721">
    <property type="entry name" value="PhyH"/>
    <property type="match status" value="1"/>
</dbReference>
<evidence type="ECO:0000313" key="2">
    <source>
        <dbReference type="EMBL" id="KAK3597774.1"/>
    </source>
</evidence>
<evidence type="ECO:0000256" key="1">
    <source>
        <dbReference type="SAM" id="MobiDB-lite"/>
    </source>
</evidence>
<accession>A0AAE0STG8</accession>
<sequence>MLIMLAEENLSDLEVKGYTVVPGVLPPEECDNYIEMYNRWLRQFGYNKWPRTARSLIRGYNTGHLEPTWRIRLRVKGVFSQIWKTEKLLTSIDAIAIGRPPEEGVEPFDDGSSHWLHLDQESTRDGLHAYQGAVYLEEACEDDWTLHVMEKSHKVFENFFDNDESAAKISHEKQFFRLSEIHVKYFQKHGCEIKRVPVSKGGMVLWDSRLVHANAQPKSDRKHPGRWRYAVFVSMTPAIWASEEDLAIKREAYDKLEMTNHWSSEGSTLLRESRASSSFPKKRPEIVTSSEVKRLCGILPYNFSDGKSNGPPKPVTRVSVRRKVNEMESSS</sequence>
<dbReference type="InterPro" id="IPR008775">
    <property type="entry name" value="Phytyl_CoA_dOase-like"/>
</dbReference>
<reference evidence="2" key="3">
    <citation type="submission" date="2023-05" db="EMBL/GenBank/DDBJ databases">
        <authorList>
            <person name="Smith C.H."/>
        </authorList>
    </citation>
    <scope>NUCLEOTIDE SEQUENCE</scope>
    <source>
        <strain evidence="2">CHS0354</strain>
        <tissue evidence="2">Mantle</tissue>
    </source>
</reference>
<evidence type="ECO:0000313" key="3">
    <source>
        <dbReference type="Proteomes" id="UP001195483"/>
    </source>
</evidence>
<dbReference type="PANTHER" id="PTHR31630:SF6">
    <property type="entry name" value="PHYTANOYL-COA DIOXYGENASE-RELATED"/>
    <property type="match status" value="1"/>
</dbReference>
<proteinExistence type="predicted"/>
<dbReference type="EMBL" id="JAEAOA010000432">
    <property type="protein sequence ID" value="KAK3597774.1"/>
    <property type="molecule type" value="Genomic_DNA"/>
</dbReference>
<dbReference type="SUPFAM" id="SSF51197">
    <property type="entry name" value="Clavaminate synthase-like"/>
    <property type="match status" value="1"/>
</dbReference>
<organism evidence="2 3">
    <name type="scientific">Potamilus streckersoni</name>
    <dbReference type="NCBI Taxonomy" id="2493646"/>
    <lineage>
        <taxon>Eukaryota</taxon>
        <taxon>Metazoa</taxon>
        <taxon>Spiralia</taxon>
        <taxon>Lophotrochozoa</taxon>
        <taxon>Mollusca</taxon>
        <taxon>Bivalvia</taxon>
        <taxon>Autobranchia</taxon>
        <taxon>Heteroconchia</taxon>
        <taxon>Palaeoheterodonta</taxon>
        <taxon>Unionida</taxon>
        <taxon>Unionoidea</taxon>
        <taxon>Unionidae</taxon>
        <taxon>Ambleminae</taxon>
        <taxon>Lampsilini</taxon>
        <taxon>Potamilus</taxon>
    </lineage>
</organism>
<reference evidence="2" key="1">
    <citation type="journal article" date="2021" name="Genome Biol. Evol.">
        <title>A High-Quality Reference Genome for a Parasitic Bivalve with Doubly Uniparental Inheritance (Bivalvia: Unionida).</title>
        <authorList>
            <person name="Smith C.H."/>
        </authorList>
    </citation>
    <scope>NUCLEOTIDE SEQUENCE</scope>
    <source>
        <strain evidence="2">CHS0354</strain>
    </source>
</reference>
<name>A0AAE0STG8_9BIVA</name>
<dbReference type="Gene3D" id="2.60.120.620">
    <property type="entry name" value="q2cbj1_9rhob like domain"/>
    <property type="match status" value="1"/>
</dbReference>
<gene>
    <name evidence="2" type="ORF">CHS0354_006132</name>
</gene>
<keyword evidence="3" id="KW-1185">Reference proteome</keyword>
<dbReference type="AlphaFoldDB" id="A0AAE0STG8"/>
<dbReference type="Proteomes" id="UP001195483">
    <property type="component" value="Unassembled WGS sequence"/>
</dbReference>
<reference evidence="2" key="2">
    <citation type="journal article" date="2021" name="Genome Biol. Evol.">
        <title>Developing a high-quality reference genome for a parasitic bivalve with doubly uniparental inheritance (Bivalvia: Unionida).</title>
        <authorList>
            <person name="Smith C.H."/>
        </authorList>
    </citation>
    <scope>NUCLEOTIDE SEQUENCE</scope>
    <source>
        <strain evidence="2">CHS0354</strain>
        <tissue evidence="2">Mantle</tissue>
    </source>
</reference>
<comment type="caution">
    <text evidence="2">The sequence shown here is derived from an EMBL/GenBank/DDBJ whole genome shotgun (WGS) entry which is preliminary data.</text>
</comment>